<protein>
    <submittedName>
        <fullName evidence="2">Uncharacterized protein</fullName>
    </submittedName>
</protein>
<sequence length="53" mass="5693">MTASLPQDAPVRPAHVRADWQARPNVTNRRRSGSAARSCADNVVVGLDRVVPA</sequence>
<accession>A0ABZ1B4M5</accession>
<evidence type="ECO:0000256" key="1">
    <source>
        <dbReference type="SAM" id="MobiDB-lite"/>
    </source>
</evidence>
<gene>
    <name evidence="2" type="ORF">U6N30_09365</name>
</gene>
<dbReference type="EMBL" id="CP141261">
    <property type="protein sequence ID" value="WRL65760.1"/>
    <property type="molecule type" value="Genomic_DNA"/>
</dbReference>
<proteinExistence type="predicted"/>
<evidence type="ECO:0000313" key="2">
    <source>
        <dbReference type="EMBL" id="WRL65760.1"/>
    </source>
</evidence>
<dbReference type="RefSeq" id="WP_324277078.1">
    <property type="nucleotide sequence ID" value="NZ_CP141261.1"/>
</dbReference>
<dbReference type="Proteomes" id="UP001324287">
    <property type="component" value="Chromosome"/>
</dbReference>
<organism evidence="2 3">
    <name type="scientific">Blastococcus brunescens</name>
    <dbReference type="NCBI Taxonomy" id="1564165"/>
    <lineage>
        <taxon>Bacteria</taxon>
        <taxon>Bacillati</taxon>
        <taxon>Actinomycetota</taxon>
        <taxon>Actinomycetes</taxon>
        <taxon>Geodermatophilales</taxon>
        <taxon>Geodermatophilaceae</taxon>
        <taxon>Blastococcus</taxon>
    </lineage>
</organism>
<reference evidence="2 3" key="1">
    <citation type="submission" date="2023-12" db="EMBL/GenBank/DDBJ databases">
        <title>Blastococcus brunescens sp. nov., an actonobacterium isolated from sandstone collected in sahara desert.</title>
        <authorList>
            <person name="Gtari M."/>
            <person name="Ghodhbane F."/>
        </authorList>
    </citation>
    <scope>NUCLEOTIDE SEQUENCE [LARGE SCALE GENOMIC DNA]</scope>
    <source>
        <strain evidence="2 3">BMG 8361</strain>
    </source>
</reference>
<keyword evidence="3" id="KW-1185">Reference proteome</keyword>
<name>A0ABZ1B4M5_9ACTN</name>
<evidence type="ECO:0000313" key="3">
    <source>
        <dbReference type="Proteomes" id="UP001324287"/>
    </source>
</evidence>
<feature type="region of interest" description="Disordered" evidence="1">
    <location>
        <begin position="1"/>
        <end position="38"/>
    </location>
</feature>